<protein>
    <recommendedName>
        <fullName evidence="3">Reverse transcriptase domain-containing protein</fullName>
    </recommendedName>
</protein>
<name>A0A8D1N9I8_PIG</name>
<evidence type="ECO:0000313" key="1">
    <source>
        <dbReference type="Ensembl" id="ENSSSCP00050036692.1"/>
    </source>
</evidence>
<reference evidence="1" key="1">
    <citation type="submission" date="2025-08" db="UniProtKB">
        <authorList>
            <consortium name="Ensembl"/>
        </authorList>
    </citation>
    <scope>IDENTIFICATION</scope>
</reference>
<organism evidence="1 2">
    <name type="scientific">Sus scrofa</name>
    <name type="common">Pig</name>
    <dbReference type="NCBI Taxonomy" id="9823"/>
    <lineage>
        <taxon>Eukaryota</taxon>
        <taxon>Metazoa</taxon>
        <taxon>Chordata</taxon>
        <taxon>Craniata</taxon>
        <taxon>Vertebrata</taxon>
        <taxon>Euteleostomi</taxon>
        <taxon>Mammalia</taxon>
        <taxon>Eutheria</taxon>
        <taxon>Laurasiatheria</taxon>
        <taxon>Artiodactyla</taxon>
        <taxon>Suina</taxon>
        <taxon>Suidae</taxon>
        <taxon>Sus</taxon>
    </lineage>
</organism>
<proteinExistence type="predicted"/>
<evidence type="ECO:0008006" key="3">
    <source>
        <dbReference type="Google" id="ProtNLM"/>
    </source>
</evidence>
<dbReference type="AlphaFoldDB" id="A0A8D1N9I8"/>
<dbReference type="PANTHER" id="PTHR19446">
    <property type="entry name" value="REVERSE TRANSCRIPTASES"/>
    <property type="match status" value="1"/>
</dbReference>
<sequence length="224" mass="26990">MNLAKSQDTKLIHRNRWHFYTLTMKEQKKKLGKLSHLPLHQKIIKYLGINLPKETKDLYSENYKMLMKEMKDDTNRWKDIPCSWIGRVNIIKMTVLPRAIYRFNAIPIKLPRTFFTELKQNILKFVWKHKRPRIARDILNKENGAGGIRLPDFRLYCKATVIKTMWYWRKDKYRSVEQDRKPRIKPTHLQSTIDDKGGKNIQWRKDSLFNKGCWENWTATQGKE</sequence>
<dbReference type="Ensembl" id="ENSSSCT00050085449.1">
    <property type="protein sequence ID" value="ENSSSCP00050036692.1"/>
    <property type="gene ID" value="ENSSSCG00050062740.1"/>
</dbReference>
<dbReference type="Proteomes" id="UP000694571">
    <property type="component" value="Unplaced"/>
</dbReference>
<accession>A0A8D1N9I8</accession>
<evidence type="ECO:0000313" key="2">
    <source>
        <dbReference type="Proteomes" id="UP000694571"/>
    </source>
</evidence>